<proteinExistence type="predicted"/>
<dbReference type="AlphaFoldDB" id="A0A554VFN6"/>
<organism evidence="1 2">
    <name type="scientific">Aquimarina algiphila</name>
    <dbReference type="NCBI Taxonomy" id="2047982"/>
    <lineage>
        <taxon>Bacteria</taxon>
        <taxon>Pseudomonadati</taxon>
        <taxon>Bacteroidota</taxon>
        <taxon>Flavobacteriia</taxon>
        <taxon>Flavobacteriales</taxon>
        <taxon>Flavobacteriaceae</taxon>
        <taxon>Aquimarina</taxon>
    </lineage>
</organism>
<name>A0A554VFN6_9FLAO</name>
<keyword evidence="2" id="KW-1185">Reference proteome</keyword>
<dbReference type="Proteomes" id="UP000318833">
    <property type="component" value="Unassembled WGS sequence"/>
</dbReference>
<dbReference type="EMBL" id="VLNR01000050">
    <property type="protein sequence ID" value="TSE06055.1"/>
    <property type="molecule type" value="Genomic_DNA"/>
</dbReference>
<dbReference type="RefSeq" id="WP_143917745.1">
    <property type="nucleotide sequence ID" value="NZ_CANMIK010000053.1"/>
</dbReference>
<reference evidence="1 2" key="1">
    <citation type="submission" date="2019-07" db="EMBL/GenBank/DDBJ databases">
        <title>The draft genome sequence of Aquimarina algiphila M91.</title>
        <authorList>
            <person name="Meng X."/>
        </authorList>
    </citation>
    <scope>NUCLEOTIDE SEQUENCE [LARGE SCALE GENOMIC DNA]</scope>
    <source>
        <strain evidence="1 2">M91</strain>
    </source>
</reference>
<comment type="caution">
    <text evidence="1">The sequence shown here is derived from an EMBL/GenBank/DDBJ whole genome shotgun (WGS) entry which is preliminary data.</text>
</comment>
<evidence type="ECO:0000313" key="2">
    <source>
        <dbReference type="Proteomes" id="UP000318833"/>
    </source>
</evidence>
<dbReference type="OrthoDB" id="1163945at2"/>
<gene>
    <name evidence="1" type="ORF">FOF46_20615</name>
</gene>
<protein>
    <submittedName>
        <fullName evidence="1">Uncharacterized protein</fullName>
    </submittedName>
</protein>
<sequence>MKKKLLNFGKSLNRAQQRKINGGGPCSGYTGPIVVSCSEYEALPPEYKFCVMVSVECFPI</sequence>
<accession>A0A554VFN6</accession>
<evidence type="ECO:0000313" key="1">
    <source>
        <dbReference type="EMBL" id="TSE06055.1"/>
    </source>
</evidence>